<dbReference type="GO" id="GO:0003677">
    <property type="term" value="F:DNA binding"/>
    <property type="evidence" value="ECO:0007669"/>
    <property type="project" value="UniProtKB-KW"/>
</dbReference>
<dbReference type="InterPro" id="IPR039422">
    <property type="entry name" value="MarR/SlyA-like"/>
</dbReference>
<keyword evidence="3" id="KW-0804">Transcription</keyword>
<evidence type="ECO:0000256" key="2">
    <source>
        <dbReference type="ARBA" id="ARBA00023125"/>
    </source>
</evidence>
<dbReference type="PANTHER" id="PTHR33164:SF64">
    <property type="entry name" value="TRANSCRIPTIONAL REGULATOR SLYA"/>
    <property type="match status" value="1"/>
</dbReference>
<keyword evidence="2" id="KW-0238">DNA-binding</keyword>
<evidence type="ECO:0000256" key="1">
    <source>
        <dbReference type="ARBA" id="ARBA00023015"/>
    </source>
</evidence>
<name>A0A8J8SK29_9RHOB</name>
<evidence type="ECO:0000256" key="3">
    <source>
        <dbReference type="ARBA" id="ARBA00023163"/>
    </source>
</evidence>
<accession>A0A8J8SK29</accession>
<reference evidence="5" key="1">
    <citation type="submission" date="2020-01" db="EMBL/GenBank/DDBJ databases">
        <authorList>
            <person name="Yang Y."/>
            <person name="Kwon Y.M."/>
        </authorList>
    </citation>
    <scope>NUCLEOTIDE SEQUENCE</scope>
    <source>
        <strain evidence="5">PG104</strain>
    </source>
</reference>
<dbReference type="GO" id="GO:0006950">
    <property type="term" value="P:response to stress"/>
    <property type="evidence" value="ECO:0007669"/>
    <property type="project" value="TreeGrafter"/>
</dbReference>
<dbReference type="Gene3D" id="1.10.10.10">
    <property type="entry name" value="Winged helix-like DNA-binding domain superfamily/Winged helix DNA-binding domain"/>
    <property type="match status" value="1"/>
</dbReference>
<dbReference type="EMBL" id="CP047289">
    <property type="protein sequence ID" value="QUS35038.1"/>
    <property type="molecule type" value="Genomic_DNA"/>
</dbReference>
<dbReference type="GO" id="GO:0003700">
    <property type="term" value="F:DNA-binding transcription factor activity"/>
    <property type="evidence" value="ECO:0007669"/>
    <property type="project" value="InterPro"/>
</dbReference>
<gene>
    <name evidence="5" type="ORF">GR316_01360</name>
</gene>
<dbReference type="InterPro" id="IPR036388">
    <property type="entry name" value="WH-like_DNA-bd_sf"/>
</dbReference>
<protein>
    <submittedName>
        <fullName evidence="5">MarR family transcriptional regulator</fullName>
    </submittedName>
</protein>
<dbReference type="PANTHER" id="PTHR33164">
    <property type="entry name" value="TRANSCRIPTIONAL REGULATOR, MARR FAMILY"/>
    <property type="match status" value="1"/>
</dbReference>
<organism evidence="5 6">
    <name type="scientific">Falsirhodobacter algicola</name>
    <dbReference type="NCBI Taxonomy" id="2692330"/>
    <lineage>
        <taxon>Bacteria</taxon>
        <taxon>Pseudomonadati</taxon>
        <taxon>Pseudomonadota</taxon>
        <taxon>Alphaproteobacteria</taxon>
        <taxon>Rhodobacterales</taxon>
        <taxon>Paracoccaceae</taxon>
        <taxon>Falsirhodobacter</taxon>
    </lineage>
</organism>
<dbReference type="Pfam" id="PF12802">
    <property type="entry name" value="MarR_2"/>
    <property type="match status" value="1"/>
</dbReference>
<evidence type="ECO:0000313" key="6">
    <source>
        <dbReference type="Proteomes" id="UP000679284"/>
    </source>
</evidence>
<proteinExistence type="predicted"/>
<dbReference type="PRINTS" id="PR00598">
    <property type="entry name" value="HTHMARR"/>
</dbReference>
<dbReference type="RefSeq" id="WP_211784288.1">
    <property type="nucleotide sequence ID" value="NZ_CP047289.1"/>
</dbReference>
<dbReference type="AlphaFoldDB" id="A0A8J8SK29"/>
<dbReference type="SMART" id="SM00347">
    <property type="entry name" value="HTH_MARR"/>
    <property type="match status" value="1"/>
</dbReference>
<dbReference type="Proteomes" id="UP000679284">
    <property type="component" value="Chromosome"/>
</dbReference>
<dbReference type="PROSITE" id="PS50995">
    <property type="entry name" value="HTH_MARR_2"/>
    <property type="match status" value="1"/>
</dbReference>
<dbReference type="InterPro" id="IPR000835">
    <property type="entry name" value="HTH_MarR-typ"/>
</dbReference>
<feature type="domain" description="HTH marR-type" evidence="4">
    <location>
        <begin position="5"/>
        <end position="137"/>
    </location>
</feature>
<dbReference type="SUPFAM" id="SSF46785">
    <property type="entry name" value="Winged helix' DNA-binding domain"/>
    <property type="match status" value="1"/>
</dbReference>
<keyword evidence="1" id="KW-0805">Transcription regulation</keyword>
<evidence type="ECO:0000259" key="4">
    <source>
        <dbReference type="PROSITE" id="PS50995"/>
    </source>
</evidence>
<keyword evidence="6" id="KW-1185">Reference proteome</keyword>
<dbReference type="KEGG" id="fap:GR316_01360"/>
<sequence>MPSPAESFLDHLVKVNRKLRTAFDARAREQGLTLSRARLLVTLARQDGQTQTQLAQALEVEQPSIVGLVDALVKAGMVERREGAGDRRTRCIHLTPAARKDAQALLDYVATLRAEFFAGIPEDDLRSATAVLERVLANTAPPS</sequence>
<evidence type="ECO:0000313" key="5">
    <source>
        <dbReference type="EMBL" id="QUS35038.1"/>
    </source>
</evidence>
<dbReference type="InterPro" id="IPR036390">
    <property type="entry name" value="WH_DNA-bd_sf"/>
</dbReference>